<dbReference type="Gene3D" id="3.10.620.30">
    <property type="match status" value="1"/>
</dbReference>
<reference evidence="4 5" key="1">
    <citation type="submission" date="2019-04" db="EMBL/GenBank/DDBJ databases">
        <title>Reference strain of H23.</title>
        <authorList>
            <person name="Luo X."/>
        </authorList>
    </citation>
    <scope>NUCLEOTIDE SEQUENCE [LARGE SCALE GENOMIC DNA]</scope>
    <source>
        <strain evidence="4 5">H23</strain>
    </source>
</reference>
<dbReference type="AlphaFoldDB" id="A0A4U5JV99"/>
<gene>
    <name evidence="4" type="ORF">FCE95_01310</name>
</gene>
<dbReference type="Proteomes" id="UP000308707">
    <property type="component" value="Unassembled WGS sequence"/>
</dbReference>
<keyword evidence="2" id="KW-0732">Signal</keyword>
<name>A0A4U5JV99_9GAMM</name>
<feature type="domain" description="Transglutaminase-like" evidence="3">
    <location>
        <begin position="351"/>
        <end position="413"/>
    </location>
</feature>
<feature type="chain" id="PRO_5020280131" evidence="2">
    <location>
        <begin position="30"/>
        <end position="495"/>
    </location>
</feature>
<dbReference type="SUPFAM" id="SSF54001">
    <property type="entry name" value="Cysteine proteinases"/>
    <property type="match status" value="1"/>
</dbReference>
<evidence type="ECO:0000259" key="3">
    <source>
        <dbReference type="SMART" id="SM00460"/>
    </source>
</evidence>
<dbReference type="RefSeq" id="WP_137265196.1">
    <property type="nucleotide sequence ID" value="NZ_SZUA01000001.1"/>
</dbReference>
<organism evidence="4 5">
    <name type="scientific">Luteimonas gilva</name>
    <dbReference type="NCBI Taxonomy" id="2572684"/>
    <lineage>
        <taxon>Bacteria</taxon>
        <taxon>Pseudomonadati</taxon>
        <taxon>Pseudomonadota</taxon>
        <taxon>Gammaproteobacteria</taxon>
        <taxon>Lysobacterales</taxon>
        <taxon>Lysobacteraceae</taxon>
        <taxon>Luteimonas</taxon>
    </lineage>
</organism>
<evidence type="ECO:0000256" key="1">
    <source>
        <dbReference type="SAM" id="MobiDB-lite"/>
    </source>
</evidence>
<dbReference type="InterPro" id="IPR002931">
    <property type="entry name" value="Transglutaminase-like"/>
</dbReference>
<dbReference type="PANTHER" id="PTHR38339">
    <property type="entry name" value="TRANSGLUTAMINASE DOMAIN PROTEIN"/>
    <property type="match status" value="1"/>
</dbReference>
<feature type="compositionally biased region" description="Basic and acidic residues" evidence="1">
    <location>
        <begin position="159"/>
        <end position="172"/>
    </location>
</feature>
<feature type="region of interest" description="Disordered" evidence="1">
    <location>
        <begin position="149"/>
        <end position="177"/>
    </location>
</feature>
<dbReference type="OrthoDB" id="9804872at2"/>
<protein>
    <submittedName>
        <fullName evidence="4">Transglutaminase domain-containing protein</fullName>
    </submittedName>
</protein>
<dbReference type="InterPro" id="IPR038765">
    <property type="entry name" value="Papain-like_cys_pep_sf"/>
</dbReference>
<evidence type="ECO:0000313" key="4">
    <source>
        <dbReference type="EMBL" id="TKR32986.1"/>
    </source>
</evidence>
<proteinExistence type="predicted"/>
<evidence type="ECO:0000256" key="2">
    <source>
        <dbReference type="SAM" id="SignalP"/>
    </source>
</evidence>
<dbReference type="Pfam" id="PF01841">
    <property type="entry name" value="Transglut_core"/>
    <property type="match status" value="1"/>
</dbReference>
<comment type="caution">
    <text evidence="4">The sequence shown here is derived from an EMBL/GenBank/DDBJ whole genome shotgun (WGS) entry which is preliminary data.</text>
</comment>
<keyword evidence="5" id="KW-1185">Reference proteome</keyword>
<dbReference type="PANTHER" id="PTHR38339:SF1">
    <property type="entry name" value="TRANSGLUTAMINASE-LIKE DOMAIN-CONTAINING PROTEIN"/>
    <property type="match status" value="1"/>
</dbReference>
<dbReference type="SMART" id="SM00460">
    <property type="entry name" value="TGc"/>
    <property type="match status" value="1"/>
</dbReference>
<sequence>MRPVGHRRGLTALALAAALLLGGGSVAQAAPKGGEAEAETIALIDAGHFREAESRIAAALAEPSLDAPSRTALEFQRERMRRILLDFTLNEEEAKARVRKQIPDLKDGEFAKWDAAGLLEHQTIDGRKLYFSRAPSNLFRLSAEARARRAKQTPFNDSPLEKSSPHHKEVRDAALASGKSSVAPRRVRITQSIAVNADAVPAGETLRAWLPYPRAIPGQQEDIRFVASEPSKHEIAPESTMQRTVYVEKPAVAGKKTEFSVTYELTIYGQYKAIDPAKVVPVTETPELAPYMGERPPHIAYTDDLRKFSREAVGDEKNPYRIAQKLYAAVDKIPWAGAREYSTLTNISDYALHAGHADCGQQTLLLMTLLRLNGIPARWQSGWIFSDTEYNNMHDWGWLYLAPYGWVPMDVTFGRFADGDPAIRDFYLGGFDAYRIAFNDDYGRDFAPKKEFFRSETVDLQRGEVEWKGGNLYFDQWDYDFDWTMLPRGAAKDTQ</sequence>
<feature type="signal peptide" evidence="2">
    <location>
        <begin position="1"/>
        <end position="29"/>
    </location>
</feature>
<evidence type="ECO:0000313" key="5">
    <source>
        <dbReference type="Proteomes" id="UP000308707"/>
    </source>
</evidence>
<accession>A0A4U5JV99</accession>
<dbReference type="EMBL" id="SZUA01000001">
    <property type="protein sequence ID" value="TKR32986.1"/>
    <property type="molecule type" value="Genomic_DNA"/>
</dbReference>